<dbReference type="EMBL" id="JAAMPC010000008">
    <property type="protein sequence ID" value="KAG2299533.1"/>
    <property type="molecule type" value="Genomic_DNA"/>
</dbReference>
<comment type="caution">
    <text evidence="1">The sequence shown here is derived from an EMBL/GenBank/DDBJ whole genome shotgun (WGS) entry which is preliminary data.</text>
</comment>
<protein>
    <submittedName>
        <fullName evidence="1">Uncharacterized protein</fullName>
    </submittedName>
</protein>
<gene>
    <name evidence="1" type="ORF">Bca52824_036005</name>
</gene>
<dbReference type="PANTHER" id="PTHR42706">
    <property type="entry name" value="FORMYLTETRAHYDROFOLATE DEFORMYLASE"/>
    <property type="match status" value="1"/>
</dbReference>
<dbReference type="GO" id="GO:0006189">
    <property type="term" value="P:'de novo' IMP biosynthetic process"/>
    <property type="evidence" value="ECO:0007669"/>
    <property type="project" value="InterPro"/>
</dbReference>
<sequence length="215" mass="24212">MAARFLVDTCRQMRGQSAFVSSFGSLPELDSQIFGVAVQLGSWQSYHIVLQLKAETFSATMCLFPRTTTSSIPAVYIDPVKWPRQQVGEDFQAIAQRYGAMNLVVHVPSIDPKYKIALLLSKQDHCLVEMLNRWQDGKLPVPGAEGNFVFIMHSTRNQRKLRLLPEAFGRIQGLLVLDLSNNQLQITSCSFCNHNLLTLLRKGIEALMSESHDYP</sequence>
<proteinExistence type="predicted"/>
<name>A0A8X7S4G1_BRACI</name>
<evidence type="ECO:0000313" key="1">
    <source>
        <dbReference type="EMBL" id="KAG2299533.1"/>
    </source>
</evidence>
<dbReference type="Proteomes" id="UP000886595">
    <property type="component" value="Unassembled WGS sequence"/>
</dbReference>
<evidence type="ECO:0000313" key="2">
    <source>
        <dbReference type="Proteomes" id="UP000886595"/>
    </source>
</evidence>
<dbReference type="AlphaFoldDB" id="A0A8X7S4G1"/>
<accession>A0A8X7S4G1</accession>
<keyword evidence="2" id="KW-1185">Reference proteome</keyword>
<dbReference type="PANTHER" id="PTHR42706:SF4">
    <property type="entry name" value="FORMYLTETRAHYDROFOLATE DEFORMYLASE 1, MITOCHONDRIAL"/>
    <property type="match status" value="1"/>
</dbReference>
<dbReference type="GO" id="GO:0008864">
    <property type="term" value="F:formyltetrahydrofolate deformylase activity"/>
    <property type="evidence" value="ECO:0007669"/>
    <property type="project" value="InterPro"/>
</dbReference>
<organism evidence="1 2">
    <name type="scientific">Brassica carinata</name>
    <name type="common">Ethiopian mustard</name>
    <name type="synonym">Abyssinian cabbage</name>
    <dbReference type="NCBI Taxonomy" id="52824"/>
    <lineage>
        <taxon>Eukaryota</taxon>
        <taxon>Viridiplantae</taxon>
        <taxon>Streptophyta</taxon>
        <taxon>Embryophyta</taxon>
        <taxon>Tracheophyta</taxon>
        <taxon>Spermatophyta</taxon>
        <taxon>Magnoliopsida</taxon>
        <taxon>eudicotyledons</taxon>
        <taxon>Gunneridae</taxon>
        <taxon>Pentapetalae</taxon>
        <taxon>rosids</taxon>
        <taxon>malvids</taxon>
        <taxon>Brassicales</taxon>
        <taxon>Brassicaceae</taxon>
        <taxon>Brassiceae</taxon>
        <taxon>Brassica</taxon>
    </lineage>
</organism>
<dbReference type="OrthoDB" id="4239773at2759"/>
<reference evidence="1 2" key="1">
    <citation type="submission" date="2020-02" db="EMBL/GenBank/DDBJ databases">
        <authorList>
            <person name="Ma Q."/>
            <person name="Huang Y."/>
            <person name="Song X."/>
            <person name="Pei D."/>
        </authorList>
    </citation>
    <scope>NUCLEOTIDE SEQUENCE [LARGE SCALE GENOMIC DNA]</scope>
    <source>
        <strain evidence="1">Sxm20200214</strain>
        <tissue evidence="1">Leaf</tissue>
    </source>
</reference>
<dbReference type="InterPro" id="IPR004810">
    <property type="entry name" value="PurU"/>
</dbReference>